<dbReference type="InterPro" id="IPR042063">
    <property type="entry name" value="Ubi_acti_E1_SCCH"/>
</dbReference>
<evidence type="ECO:0000313" key="10">
    <source>
        <dbReference type="EMBL" id="TNJ29143.1"/>
    </source>
</evidence>
<dbReference type="InterPro" id="IPR000011">
    <property type="entry name" value="UBQ/SUMO-activ_enz_E1-like"/>
</dbReference>
<dbReference type="Gene3D" id="1.10.10.2660">
    <property type="entry name" value="Ubiquitin-activating enzyme E1, SCCH domain"/>
    <property type="match status" value="1"/>
</dbReference>
<dbReference type="EMBL" id="VDLU01000002">
    <property type="protein sequence ID" value="TNJ29143.1"/>
    <property type="molecule type" value="Genomic_DNA"/>
</dbReference>
<protein>
    <recommendedName>
        <fullName evidence="8">Ubiquitin-like 1-activating enzyme E1A</fullName>
    </recommendedName>
</protein>
<dbReference type="GO" id="GO:0008641">
    <property type="term" value="F:ubiquitin-like modifier activating enzyme activity"/>
    <property type="evidence" value="ECO:0007669"/>
    <property type="project" value="InterPro"/>
</dbReference>
<comment type="similarity">
    <text evidence="4">Belongs to the ubiquitin-activating E1 family.</text>
</comment>
<evidence type="ECO:0000256" key="1">
    <source>
        <dbReference type="ARBA" id="ARBA00004123"/>
    </source>
</evidence>
<dbReference type="InterPro" id="IPR045886">
    <property type="entry name" value="ThiF/MoeB/HesA"/>
</dbReference>
<reference evidence="10 11" key="1">
    <citation type="submission" date="2019-05" db="EMBL/GenBank/DDBJ databases">
        <title>The compact genome of Giardia muris reveals important steps in the evolution of intestinal protozoan parasites.</title>
        <authorList>
            <person name="Xu F."/>
            <person name="Jimenez-Gonzalez A."/>
            <person name="Einarsson E."/>
            <person name="Astvaldsson A."/>
            <person name="Peirasmaki D."/>
            <person name="Eckmann L."/>
            <person name="Andersson J.O."/>
            <person name="Svard S.G."/>
            <person name="Jerlstrom-Hultqvist J."/>
        </authorList>
    </citation>
    <scope>NUCLEOTIDE SEQUENCE [LARGE SCALE GENOMIC DNA]</scope>
    <source>
        <strain evidence="10 11">Roberts-Thomson</strain>
    </source>
</reference>
<dbReference type="InterPro" id="IPR035985">
    <property type="entry name" value="Ubiquitin-activating_enz"/>
</dbReference>
<dbReference type="OrthoDB" id="10252231at2759"/>
<organism evidence="10 11">
    <name type="scientific">Giardia muris</name>
    <dbReference type="NCBI Taxonomy" id="5742"/>
    <lineage>
        <taxon>Eukaryota</taxon>
        <taxon>Metamonada</taxon>
        <taxon>Diplomonadida</taxon>
        <taxon>Hexamitidae</taxon>
        <taxon>Giardiinae</taxon>
        <taxon>Giardia</taxon>
    </lineage>
</organism>
<dbReference type="Gene3D" id="3.40.50.720">
    <property type="entry name" value="NAD(P)-binding Rossmann-like Domain"/>
    <property type="match status" value="1"/>
</dbReference>
<evidence type="ECO:0000313" key="11">
    <source>
        <dbReference type="Proteomes" id="UP000315496"/>
    </source>
</evidence>
<dbReference type="SUPFAM" id="SSF69572">
    <property type="entry name" value="Activating enzymes of the ubiquitin-like proteins"/>
    <property type="match status" value="2"/>
</dbReference>
<dbReference type="AlphaFoldDB" id="A0A4Z1T558"/>
<evidence type="ECO:0000256" key="3">
    <source>
        <dbReference type="ARBA" id="ARBA00004906"/>
    </source>
</evidence>
<comment type="pathway">
    <text evidence="2">Protein modification; protein sumoylation.</text>
</comment>
<dbReference type="SMART" id="SM00985">
    <property type="entry name" value="UBA_e1_C"/>
    <property type="match status" value="1"/>
</dbReference>
<accession>A0A4Z1T558</accession>
<dbReference type="Gene3D" id="3.50.50.80">
    <property type="entry name" value="Ubiquitin-activating enzyme E1, inactive adenylation domain, subdomain 1"/>
    <property type="match status" value="1"/>
</dbReference>
<evidence type="ECO:0000256" key="4">
    <source>
        <dbReference type="ARBA" id="ARBA00005673"/>
    </source>
</evidence>
<dbReference type="InterPro" id="IPR042302">
    <property type="entry name" value="E1_FCCH_sf"/>
</dbReference>
<dbReference type="Proteomes" id="UP000315496">
    <property type="component" value="Chromosome 2"/>
</dbReference>
<dbReference type="InterPro" id="IPR042449">
    <property type="entry name" value="Ub-E1_IAD_1"/>
</dbReference>
<keyword evidence="11" id="KW-1185">Reference proteome</keyword>
<evidence type="ECO:0000259" key="9">
    <source>
        <dbReference type="SMART" id="SM00985"/>
    </source>
</evidence>
<dbReference type="PRINTS" id="PR01849">
    <property type="entry name" value="UBIQUITINACT"/>
</dbReference>
<dbReference type="InterPro" id="IPR018965">
    <property type="entry name" value="Ub-activating_enz_E1_C"/>
</dbReference>
<evidence type="ECO:0000256" key="8">
    <source>
        <dbReference type="ARBA" id="ARBA00044354"/>
    </source>
</evidence>
<dbReference type="GO" id="GO:0004792">
    <property type="term" value="F:thiosulfate-cyanide sulfurtransferase activity"/>
    <property type="evidence" value="ECO:0007669"/>
    <property type="project" value="TreeGrafter"/>
</dbReference>
<dbReference type="Pfam" id="PF10585">
    <property type="entry name" value="UBA_E1_SCCH"/>
    <property type="match status" value="1"/>
</dbReference>
<dbReference type="PANTHER" id="PTHR10953">
    <property type="entry name" value="UBIQUITIN-ACTIVATING ENZYME E1"/>
    <property type="match status" value="1"/>
</dbReference>
<dbReference type="InterPro" id="IPR000594">
    <property type="entry name" value="ThiF_NAD_FAD-bd"/>
</dbReference>
<comment type="subcellular location">
    <subcellularLocation>
        <location evidence="1">Nucleus</location>
    </subcellularLocation>
</comment>
<keyword evidence="5" id="KW-0436">Ligase</keyword>
<evidence type="ECO:0000256" key="2">
    <source>
        <dbReference type="ARBA" id="ARBA00004718"/>
    </source>
</evidence>
<dbReference type="GO" id="GO:0016567">
    <property type="term" value="P:protein ubiquitination"/>
    <property type="evidence" value="ECO:0007669"/>
    <property type="project" value="UniProtKB-UniPathway"/>
</dbReference>
<dbReference type="Gene3D" id="3.10.290.60">
    <property type="entry name" value="Ubiquitin-activating enzyme E1, UFD domain"/>
    <property type="match status" value="1"/>
</dbReference>
<dbReference type="PANTHER" id="PTHR10953:SF162">
    <property type="entry name" value="SUMO-ACTIVATING ENZYME SUBUNIT 1"/>
    <property type="match status" value="1"/>
</dbReference>
<dbReference type="Gene3D" id="3.40.50.12550">
    <property type="entry name" value="Ubiquitin-activating enzyme E1, inactive adenylation domain, subdomain 2"/>
    <property type="match status" value="1"/>
</dbReference>
<evidence type="ECO:0000256" key="5">
    <source>
        <dbReference type="ARBA" id="ARBA00022598"/>
    </source>
</evidence>
<dbReference type="GO" id="GO:0005737">
    <property type="term" value="C:cytoplasm"/>
    <property type="evidence" value="ECO:0007669"/>
    <property type="project" value="TreeGrafter"/>
</dbReference>
<dbReference type="InterPro" id="IPR038252">
    <property type="entry name" value="UBA_E1_C_sf"/>
</dbReference>
<gene>
    <name evidence="10" type="ORF">GMRT_15787</name>
</gene>
<dbReference type="InterPro" id="IPR019572">
    <property type="entry name" value="UBA_E1_SCCH"/>
</dbReference>
<keyword evidence="7" id="KW-0539">Nucleus</keyword>
<keyword evidence="6" id="KW-0833">Ubl conjugation pathway</keyword>
<dbReference type="Gene3D" id="2.40.30.180">
    <property type="entry name" value="Ubiquitin-activating enzyme E1, FCCH domain"/>
    <property type="match status" value="1"/>
</dbReference>
<feature type="domain" description="Ubiquitin-activating enzyme E1 C-terminal" evidence="9">
    <location>
        <begin position="954"/>
        <end position="1071"/>
    </location>
</feature>
<dbReference type="Pfam" id="PF09358">
    <property type="entry name" value="E1_UFD"/>
    <property type="match status" value="1"/>
</dbReference>
<sequence>MNRDYSRTEFVFGREALQKMQGAAFLLIGADGLAQEVAKNLVLTGVNSLLIYDPTPASFRDLASSPFLTEAHAHQGVRLDHAILPYLQELNPQCRVQVVDPASCASLDEFLRMAALIIHTRTLPGLLLGKLGDVCHSSGVPYIICTANGLSARIFCDFGENHTVLDPDGEKCDDLTIANCTVDFAPTTTSSLGSWHFFFTTTKPHELSDGYLVHITDLKFVAISSDGQRQSMDMSPLETAANNQLWIVRVTSHSLFEAVPQSPEVASVIVNFLGALKENHNFEVMHLRGGYMKRVKEPVDIASRPYSVAAADPSFSEGMLDFSKFGRDRVLHGAYYTLDKFMEVTENAARVTSNNTIWNAEAAGALLADLIQFAANGGAADPALKVSHEVLANPDNAPLLMLLLMTFNGRLAPVASFIGGWAAQEALKYVSGKYMPIHQFYYYEAFEALPSKESAFYPTLETTRPRPGDRYEGQRIVIGDHLQRLICQSSLFVVGAGALGCELLKQFALVGACTAPEAALDLTDLDGIENSNLSRQFLFREHDIGKMKSEVAAERTKGMNPNINIRARTLRVGHETESILNSDFWESKTVIVNALDNVPTRLYVDNQCCLYRKPLLESGTMGQKANMQVVVPWLTEIYGSQRDPETGEDPACTIHNFPNTIVHCIVYATSEFKGLFDQASVDLHAITSRGLSAYISELLNNRDTVDGRLVRLQSLCAPVGPCDSLVKRACCWAALLFERYFIQTVAKILADFPPDAKDKEGNAFWSGEKRPPHPLTLMPQNEHHREFIRAAACLYTDLVGQKTDILAEQAVQIALEYLGNSSRPQVHTSEAAGKTIGNVLDGRYTPETIMAVFNDATLFDQTLFGVTSVHPITFEKDDLSNNHVQLISAFSNLRAENYEIQPVALSEVRRLSGNIIPAMITTTASIVGLVAVEFYKVLLYASPEPKDHHPIEDYKSVFLNFAIPILQFSEPGPSVPLKCSTTGEDVTPWDEIRRSGDLTVQQVIDIYSERYKCDVDGVVWGTSMIYATFGNFAANLNRTVRDLTGIKSGNVYLLVNCANAETYEDVEVPRFCLTN</sequence>
<evidence type="ECO:0000256" key="6">
    <source>
        <dbReference type="ARBA" id="ARBA00022786"/>
    </source>
</evidence>
<dbReference type="GO" id="GO:0016779">
    <property type="term" value="F:nucleotidyltransferase activity"/>
    <property type="evidence" value="ECO:0007669"/>
    <property type="project" value="TreeGrafter"/>
</dbReference>
<name>A0A4Z1T558_GIAMU</name>
<comment type="pathway">
    <text evidence="3">Protein modification; protein ubiquitination.</text>
</comment>
<evidence type="ECO:0000256" key="7">
    <source>
        <dbReference type="ARBA" id="ARBA00023242"/>
    </source>
</evidence>
<comment type="caution">
    <text evidence="10">The sequence shown here is derived from an EMBL/GenBank/DDBJ whole genome shotgun (WGS) entry which is preliminary data.</text>
</comment>
<dbReference type="VEuPathDB" id="GiardiaDB:GMRT_15787"/>
<dbReference type="Pfam" id="PF00899">
    <property type="entry name" value="ThiF"/>
    <property type="match status" value="2"/>
</dbReference>
<proteinExistence type="inferred from homology"/>
<dbReference type="UniPathway" id="UPA00143"/>